<keyword evidence="3" id="KW-0378">Hydrolase</keyword>
<dbReference type="PANTHER" id="PTHR43294">
    <property type="entry name" value="SODIUM/POTASSIUM-TRANSPORTING ATPASE SUBUNIT ALPHA"/>
    <property type="match status" value="1"/>
</dbReference>
<evidence type="ECO:0000259" key="2">
    <source>
        <dbReference type="Pfam" id="PF00689"/>
    </source>
</evidence>
<dbReference type="InterPro" id="IPR050510">
    <property type="entry name" value="Cation_transp_ATPase_P-type"/>
</dbReference>
<dbReference type="Pfam" id="PF00702">
    <property type="entry name" value="Hydrolase"/>
    <property type="match status" value="1"/>
</dbReference>
<dbReference type="Pfam" id="PF00689">
    <property type="entry name" value="Cation_ATPase_C"/>
    <property type="match status" value="1"/>
</dbReference>
<dbReference type="PRINTS" id="PR00119">
    <property type="entry name" value="CATATPASE"/>
</dbReference>
<dbReference type="NCBIfam" id="TIGR01494">
    <property type="entry name" value="ATPase_P-type"/>
    <property type="match status" value="1"/>
</dbReference>
<accession>A0A7C5Y8F9</accession>
<evidence type="ECO:0000256" key="1">
    <source>
        <dbReference type="SAM" id="Phobius"/>
    </source>
</evidence>
<dbReference type="PANTHER" id="PTHR43294:SF20">
    <property type="entry name" value="P-TYPE ATPASE"/>
    <property type="match status" value="1"/>
</dbReference>
<protein>
    <submittedName>
        <fullName evidence="3">HAD family hydrolase</fullName>
    </submittedName>
</protein>
<dbReference type="PRINTS" id="PR00120">
    <property type="entry name" value="HATPASE"/>
</dbReference>
<dbReference type="InterPro" id="IPR023298">
    <property type="entry name" value="ATPase_P-typ_TM_dom_sf"/>
</dbReference>
<feature type="domain" description="Cation-transporting P-type ATPase C-terminal" evidence="2">
    <location>
        <begin position="126"/>
        <end position="297"/>
    </location>
</feature>
<gene>
    <name evidence="3" type="ORF">ENM42_02910</name>
</gene>
<dbReference type="GO" id="GO:0005524">
    <property type="term" value="F:ATP binding"/>
    <property type="evidence" value="ECO:0007669"/>
    <property type="project" value="InterPro"/>
</dbReference>
<dbReference type="EMBL" id="DRXS01000161">
    <property type="protein sequence ID" value="HHR40760.1"/>
    <property type="molecule type" value="Genomic_DNA"/>
</dbReference>
<dbReference type="GO" id="GO:0016887">
    <property type="term" value="F:ATP hydrolysis activity"/>
    <property type="evidence" value="ECO:0007669"/>
    <property type="project" value="InterPro"/>
</dbReference>
<sequence length="311" mass="34692">MEKLSDEELAKLEVNVYARVLPEDKLRIVRVLKNRGRIVAMTGDGINDAPALAEANVGIAMGIKGTDAAKETAHVILTDDNFASIVNGIEEGRGIRDNLKKIIFLLLSTNFGEIITLITSLAIGLPLPLVAVQILWINMVTDGVVTIPLVMEPKEPNLLRRPPPPYDEPFLPRWVFGRILMVAVTMAATAIAVFIHYLNTVDYEYAKSMVFTTLVVMQWYNAFNSRSFESSVFRMNPLGNTKLLIGISVGVVLQTLAVYTPMMQPFLRTVPLKLEDILVVFIASSSVVWVMEFYKLLRKARMKKALKLEIS</sequence>
<feature type="transmembrane region" description="Helical" evidence="1">
    <location>
        <begin position="277"/>
        <end position="297"/>
    </location>
</feature>
<reference evidence="3" key="1">
    <citation type="journal article" date="2020" name="mSystems">
        <title>Genome- and Community-Level Interaction Insights into Carbon Utilization and Element Cycling Functions of Hydrothermarchaeota in Hydrothermal Sediment.</title>
        <authorList>
            <person name="Zhou Z."/>
            <person name="Liu Y."/>
            <person name="Xu W."/>
            <person name="Pan J."/>
            <person name="Luo Z.H."/>
            <person name="Li M."/>
        </authorList>
    </citation>
    <scope>NUCLEOTIDE SEQUENCE [LARGE SCALE GENOMIC DNA]</scope>
    <source>
        <strain evidence="3">SpSt-1084</strain>
    </source>
</reference>
<name>A0A7C5Y8F9_CALS0</name>
<keyword evidence="1" id="KW-1133">Transmembrane helix</keyword>
<comment type="caution">
    <text evidence="3">The sequence shown here is derived from an EMBL/GenBank/DDBJ whole genome shotgun (WGS) entry which is preliminary data.</text>
</comment>
<dbReference type="AlphaFoldDB" id="A0A7C5Y8F9"/>
<dbReference type="Gene3D" id="1.20.1110.10">
    <property type="entry name" value="Calcium-transporting ATPase, transmembrane domain"/>
    <property type="match status" value="2"/>
</dbReference>
<feature type="transmembrane region" description="Helical" evidence="1">
    <location>
        <begin position="179"/>
        <end position="199"/>
    </location>
</feature>
<dbReference type="SUPFAM" id="SSF81665">
    <property type="entry name" value="Calcium ATPase, transmembrane domain M"/>
    <property type="match status" value="1"/>
</dbReference>
<evidence type="ECO:0000313" key="3">
    <source>
        <dbReference type="EMBL" id="HHR40760.1"/>
    </source>
</evidence>
<dbReference type="SUPFAM" id="SSF56784">
    <property type="entry name" value="HAD-like"/>
    <property type="match status" value="1"/>
</dbReference>
<proteinExistence type="predicted"/>
<organism evidence="3">
    <name type="scientific">Caldiarchaeum subterraneum</name>
    <dbReference type="NCBI Taxonomy" id="311458"/>
    <lineage>
        <taxon>Archaea</taxon>
        <taxon>Nitrososphaerota</taxon>
        <taxon>Candidatus Caldarchaeales</taxon>
        <taxon>Candidatus Caldarchaeaceae</taxon>
        <taxon>Candidatus Caldarchaeum</taxon>
    </lineage>
</organism>
<dbReference type="InterPro" id="IPR001757">
    <property type="entry name" value="P_typ_ATPase"/>
</dbReference>
<dbReference type="GO" id="GO:0005886">
    <property type="term" value="C:plasma membrane"/>
    <property type="evidence" value="ECO:0007669"/>
    <property type="project" value="UniProtKB-SubCell"/>
</dbReference>
<keyword evidence="1" id="KW-0812">Transmembrane</keyword>
<dbReference type="InterPro" id="IPR036412">
    <property type="entry name" value="HAD-like_sf"/>
</dbReference>
<feature type="transmembrane region" description="Helical" evidence="1">
    <location>
        <begin position="102"/>
        <end position="123"/>
    </location>
</feature>
<dbReference type="InterPro" id="IPR006068">
    <property type="entry name" value="ATPase_P-typ_cation-transptr_C"/>
</dbReference>
<feature type="transmembrane region" description="Helical" evidence="1">
    <location>
        <begin position="243"/>
        <end position="262"/>
    </location>
</feature>
<keyword evidence="1" id="KW-0472">Membrane</keyword>